<evidence type="ECO:0000256" key="1">
    <source>
        <dbReference type="SAM" id="Phobius"/>
    </source>
</evidence>
<reference evidence="2 3" key="1">
    <citation type="journal article" date="2014" name="Genome Biol. Evol.">
        <title>The genome of the myxosporean Thelohanellus kitauei shows adaptations to nutrient acquisition within its fish host.</title>
        <authorList>
            <person name="Yang Y."/>
            <person name="Xiong J."/>
            <person name="Zhou Z."/>
            <person name="Huo F."/>
            <person name="Miao W."/>
            <person name="Ran C."/>
            <person name="Liu Y."/>
            <person name="Zhang J."/>
            <person name="Feng J."/>
            <person name="Wang M."/>
            <person name="Wang M."/>
            <person name="Wang L."/>
            <person name="Yao B."/>
        </authorList>
    </citation>
    <scope>NUCLEOTIDE SEQUENCE [LARGE SCALE GENOMIC DNA]</scope>
    <source>
        <strain evidence="2">Wuqing</strain>
    </source>
</reference>
<proteinExistence type="predicted"/>
<sequence>MDMACRQSESVEDDLMIFSLFRLMNNVILWALTPYVSNKLSSLNYLFLIAFACLLCKYSQYKLDIFARIISLFTAWLHISTSLSTLACKNKFQQPPKVLREKFTL</sequence>
<dbReference type="EMBL" id="JWZT01000178">
    <property type="protein sequence ID" value="KII74892.1"/>
    <property type="molecule type" value="Genomic_DNA"/>
</dbReference>
<feature type="transmembrane region" description="Helical" evidence="1">
    <location>
        <begin position="43"/>
        <end position="60"/>
    </location>
</feature>
<keyword evidence="1" id="KW-0812">Transmembrane</keyword>
<comment type="caution">
    <text evidence="2">The sequence shown here is derived from an EMBL/GenBank/DDBJ whole genome shotgun (WGS) entry which is preliminary data.</text>
</comment>
<keyword evidence="3" id="KW-1185">Reference proteome</keyword>
<evidence type="ECO:0000313" key="2">
    <source>
        <dbReference type="EMBL" id="KII74892.1"/>
    </source>
</evidence>
<protein>
    <submittedName>
        <fullName evidence="2">Uncharacterized protein</fullName>
    </submittedName>
</protein>
<keyword evidence="1" id="KW-0472">Membrane</keyword>
<name>A0A0C2NLH6_THEKT</name>
<dbReference type="AlphaFoldDB" id="A0A0C2NLH6"/>
<feature type="transmembrane region" description="Helical" evidence="1">
    <location>
        <begin position="15"/>
        <end position="36"/>
    </location>
</feature>
<organism evidence="2 3">
    <name type="scientific">Thelohanellus kitauei</name>
    <name type="common">Myxosporean</name>
    <dbReference type="NCBI Taxonomy" id="669202"/>
    <lineage>
        <taxon>Eukaryota</taxon>
        <taxon>Metazoa</taxon>
        <taxon>Cnidaria</taxon>
        <taxon>Myxozoa</taxon>
        <taxon>Myxosporea</taxon>
        <taxon>Bivalvulida</taxon>
        <taxon>Platysporina</taxon>
        <taxon>Myxobolidae</taxon>
        <taxon>Thelohanellus</taxon>
    </lineage>
</organism>
<keyword evidence="1" id="KW-1133">Transmembrane helix</keyword>
<gene>
    <name evidence="2" type="ORF">RF11_12631</name>
</gene>
<feature type="transmembrane region" description="Helical" evidence="1">
    <location>
        <begin position="66"/>
        <end position="87"/>
    </location>
</feature>
<accession>A0A0C2NLH6</accession>
<evidence type="ECO:0000313" key="3">
    <source>
        <dbReference type="Proteomes" id="UP000031668"/>
    </source>
</evidence>
<dbReference type="Proteomes" id="UP000031668">
    <property type="component" value="Unassembled WGS sequence"/>
</dbReference>